<sequence>VKTTPLVLSKEVLHTGFNKMAH</sequence>
<organism evidence="1">
    <name type="scientific">marine metagenome</name>
    <dbReference type="NCBI Taxonomy" id="408172"/>
    <lineage>
        <taxon>unclassified sequences</taxon>
        <taxon>metagenomes</taxon>
        <taxon>ecological metagenomes</taxon>
    </lineage>
</organism>
<name>A0A383F6J3_9ZZZZ</name>
<reference evidence="1" key="1">
    <citation type="submission" date="2018-05" db="EMBL/GenBank/DDBJ databases">
        <authorList>
            <person name="Lanie J.A."/>
            <person name="Ng W.-L."/>
            <person name="Kazmierczak K.M."/>
            <person name="Andrzejewski T.M."/>
            <person name="Davidsen T.M."/>
            <person name="Wayne K.J."/>
            <person name="Tettelin H."/>
            <person name="Glass J.I."/>
            <person name="Rusch D."/>
            <person name="Podicherti R."/>
            <person name="Tsui H.-C.T."/>
            <person name="Winkler M.E."/>
        </authorList>
    </citation>
    <scope>NUCLEOTIDE SEQUENCE</scope>
</reference>
<dbReference type="EMBL" id="UINC01231453">
    <property type="protein sequence ID" value="SVE63988.1"/>
    <property type="molecule type" value="Genomic_DNA"/>
</dbReference>
<feature type="non-terminal residue" evidence="1">
    <location>
        <position position="1"/>
    </location>
</feature>
<gene>
    <name evidence="1" type="ORF">METZ01_LOCUS516842</name>
</gene>
<accession>A0A383F6J3</accession>
<evidence type="ECO:0000313" key="1">
    <source>
        <dbReference type="EMBL" id="SVE63988.1"/>
    </source>
</evidence>
<dbReference type="AlphaFoldDB" id="A0A383F6J3"/>
<proteinExistence type="predicted"/>
<protein>
    <submittedName>
        <fullName evidence="1">Uncharacterized protein</fullName>
    </submittedName>
</protein>